<feature type="compositionally biased region" description="Basic and acidic residues" evidence="1">
    <location>
        <begin position="562"/>
        <end position="572"/>
    </location>
</feature>
<reference evidence="2" key="1">
    <citation type="journal article" date="2020" name="bioRxiv">
        <title>Hybrid origin of Populus tomentosa Carr. identified through genome sequencing and phylogenomic analysis.</title>
        <authorList>
            <person name="An X."/>
            <person name="Gao K."/>
            <person name="Chen Z."/>
            <person name="Li J."/>
            <person name="Yang X."/>
            <person name="Yang X."/>
            <person name="Zhou J."/>
            <person name="Guo T."/>
            <person name="Zhao T."/>
            <person name="Huang S."/>
            <person name="Miao D."/>
            <person name="Khan W.U."/>
            <person name="Rao P."/>
            <person name="Ye M."/>
            <person name="Lei B."/>
            <person name="Liao W."/>
            <person name="Wang J."/>
            <person name="Ji L."/>
            <person name="Li Y."/>
            <person name="Guo B."/>
            <person name="Mustafa N.S."/>
            <person name="Li S."/>
            <person name="Yun Q."/>
            <person name="Keller S.R."/>
            <person name="Mao J."/>
            <person name="Zhang R."/>
            <person name="Strauss S.H."/>
        </authorList>
    </citation>
    <scope>NUCLEOTIDE SEQUENCE</scope>
    <source>
        <strain evidence="2">GM15</strain>
        <tissue evidence="2">Leaf</tissue>
    </source>
</reference>
<feature type="compositionally biased region" description="Basic and acidic residues" evidence="1">
    <location>
        <begin position="745"/>
        <end position="767"/>
    </location>
</feature>
<gene>
    <name evidence="2" type="ORF">POTOM_049365</name>
</gene>
<feature type="compositionally biased region" description="Polar residues" evidence="1">
    <location>
        <begin position="26"/>
        <end position="38"/>
    </location>
</feature>
<evidence type="ECO:0000256" key="1">
    <source>
        <dbReference type="SAM" id="MobiDB-lite"/>
    </source>
</evidence>
<protein>
    <recommendedName>
        <fullName evidence="4">DDT domain-containing protein</fullName>
    </recommendedName>
</protein>
<evidence type="ECO:0000313" key="2">
    <source>
        <dbReference type="EMBL" id="KAG6746989.1"/>
    </source>
</evidence>
<keyword evidence="3" id="KW-1185">Reference proteome</keyword>
<accession>A0A8X8C928</accession>
<evidence type="ECO:0008006" key="4">
    <source>
        <dbReference type="Google" id="ProtNLM"/>
    </source>
</evidence>
<feature type="region of interest" description="Disordered" evidence="1">
    <location>
        <begin position="505"/>
        <end position="783"/>
    </location>
</feature>
<feature type="compositionally biased region" description="Acidic residues" evidence="1">
    <location>
        <begin position="596"/>
        <end position="612"/>
    </location>
</feature>
<organism evidence="2 3">
    <name type="scientific">Populus tomentosa</name>
    <name type="common">Chinese white poplar</name>
    <dbReference type="NCBI Taxonomy" id="118781"/>
    <lineage>
        <taxon>Eukaryota</taxon>
        <taxon>Viridiplantae</taxon>
        <taxon>Streptophyta</taxon>
        <taxon>Embryophyta</taxon>
        <taxon>Tracheophyta</taxon>
        <taxon>Spermatophyta</taxon>
        <taxon>Magnoliopsida</taxon>
        <taxon>eudicotyledons</taxon>
        <taxon>Gunneridae</taxon>
        <taxon>Pentapetalae</taxon>
        <taxon>rosids</taxon>
        <taxon>fabids</taxon>
        <taxon>Malpighiales</taxon>
        <taxon>Salicaceae</taxon>
        <taxon>Saliceae</taxon>
        <taxon>Populus</taxon>
    </lineage>
</organism>
<dbReference type="GO" id="GO:0031213">
    <property type="term" value="C:RSF complex"/>
    <property type="evidence" value="ECO:0007669"/>
    <property type="project" value="InterPro"/>
</dbReference>
<feature type="region of interest" description="Disordered" evidence="1">
    <location>
        <begin position="61"/>
        <end position="92"/>
    </location>
</feature>
<feature type="compositionally biased region" description="Acidic residues" evidence="1">
    <location>
        <begin position="628"/>
        <end position="659"/>
    </location>
</feature>
<dbReference type="PANTHER" id="PTHR14296:SF3">
    <property type="entry name" value="DIKAR, ISOFORM F"/>
    <property type="match status" value="1"/>
</dbReference>
<proteinExistence type="predicted"/>
<dbReference type="OrthoDB" id="303107at2759"/>
<feature type="compositionally biased region" description="Polar residues" evidence="1">
    <location>
        <begin position="1"/>
        <end position="12"/>
    </location>
</feature>
<feature type="compositionally biased region" description="Polar residues" evidence="1">
    <location>
        <begin position="81"/>
        <end position="92"/>
    </location>
</feature>
<feature type="compositionally biased region" description="Polar residues" evidence="1">
    <location>
        <begin position="768"/>
        <end position="779"/>
    </location>
</feature>
<feature type="compositionally biased region" description="Polar residues" evidence="1">
    <location>
        <begin position="529"/>
        <end position="551"/>
    </location>
</feature>
<feature type="compositionally biased region" description="Low complexity" evidence="1">
    <location>
        <begin position="69"/>
        <end position="80"/>
    </location>
</feature>
<sequence length="887" mass="101281">MSREQPSPSPISLNEADAPLNEADARTQTPPVNRSNRPSRACTIRAAARLQQQQLAVIERKQKPKKQEQQQLLDESSVQQNEQCSGGSSKIVTQLVAPPEPAQLPRWSLRSMWELASVFRHLLNITVEFSAEEFETALITPNDTLGDIHMPLLKLSSSVTSGWISDWLHNSLGFLQFEFVHENFKKEAIPPITRMALTRDTWITVLCRKLRDWWHWVADGELPLVASHGVEVEVYKTLDPGIRVVILKALCDIRVEELNLSNLLQQEDIRNYIDNSLKHGIQLSLFRKERSGGDSQGINYWYEDDPMIGQRLYREIRKTEVKLKAKAKGSQIIPNVTYLWETVATNFEEFQDVSVKVDGHEMYFRLQCKWLTILYTYSSSGIPTVENTFGQLGGFQMPLYGHLLNTFVGYCSSFIRVLKMLQEKLYTSKNRTEASLGKKLKNDMLPEIEKVYKRKEKLLKKQHRQALLLDNFLSMDGHAPGRSLRDRKPVTYTFDDYDRSINEAIKITKRKPPSPEPFHRREGFAKPEASTNGELSGPSHTSQHGTFSAASPDSLESDDMDEDHKSEMLDRGNRRRQRPQRYSATEFVEAVSDNEAGFDSDDDIVGEAVYDDEYLRKRKQKRLSSSSEGDEEYQWDDENGEEEEEDEEEDSLSNSEDSEEPQKFNKVPGRTRRETKLRSVDEIQSGLRRSRRSTRNQINYRQYELSESETESMKREKSNASDEHSDASENAEYSAGSQSQDSDGNDDKQDTKVDQPVEGDKVTEQKEQNQPPEQSNSPVQDEVDGVRKRRFLDLNELAPGSGFDDGLNTSVEEITIGVLPWPKRSNNLDAIHLGIAARSNLMLRVPSGDCCLYVMNHPRLKGVSHRGLDSITLNHDVCNSSMMQLHE</sequence>
<dbReference type="PANTHER" id="PTHR14296">
    <property type="entry name" value="REMODELING AND SPACING FACTOR 1"/>
    <property type="match status" value="1"/>
</dbReference>
<name>A0A8X8C928_POPTO</name>
<dbReference type="InterPro" id="IPR028938">
    <property type="entry name" value="Rsf1-like"/>
</dbReference>
<feature type="compositionally biased region" description="Basic and acidic residues" evidence="1">
    <location>
        <begin position="711"/>
        <end position="727"/>
    </location>
</feature>
<dbReference type="GO" id="GO:0006355">
    <property type="term" value="P:regulation of DNA-templated transcription"/>
    <property type="evidence" value="ECO:0007669"/>
    <property type="project" value="InterPro"/>
</dbReference>
<feature type="region of interest" description="Disordered" evidence="1">
    <location>
        <begin position="1"/>
        <end position="41"/>
    </location>
</feature>
<dbReference type="AlphaFoldDB" id="A0A8X8C928"/>
<comment type="caution">
    <text evidence="2">The sequence shown here is derived from an EMBL/GenBank/DDBJ whole genome shotgun (WGS) entry which is preliminary data.</text>
</comment>
<dbReference type="Proteomes" id="UP000886885">
    <property type="component" value="Chromosome 15A"/>
</dbReference>
<evidence type="ECO:0000313" key="3">
    <source>
        <dbReference type="Proteomes" id="UP000886885"/>
    </source>
</evidence>
<dbReference type="EMBL" id="JAAWWB010000029">
    <property type="protein sequence ID" value="KAG6746989.1"/>
    <property type="molecule type" value="Genomic_DNA"/>
</dbReference>
<feature type="compositionally biased region" description="Basic and acidic residues" evidence="1">
    <location>
        <begin position="671"/>
        <end position="681"/>
    </location>
</feature>